<feature type="transmembrane region" description="Helical" evidence="1">
    <location>
        <begin position="487"/>
        <end position="505"/>
    </location>
</feature>
<keyword evidence="1 3" id="KW-0812">Transmembrane</keyword>
<feature type="transmembrane region" description="Helical" evidence="1">
    <location>
        <begin position="56"/>
        <end position="78"/>
    </location>
</feature>
<feature type="transmembrane region" description="Helical" evidence="1">
    <location>
        <begin position="6"/>
        <end position="24"/>
    </location>
</feature>
<gene>
    <name evidence="3" type="ORF">SAMN05444128_1869</name>
</gene>
<dbReference type="STRING" id="1317125.SAMN05444128_1869"/>
<dbReference type="Proteomes" id="UP000187181">
    <property type="component" value="Unassembled WGS sequence"/>
</dbReference>
<proteinExistence type="predicted"/>
<protein>
    <submittedName>
        <fullName evidence="3">N-terminal double-transmembrane domain-containing protein</fullName>
    </submittedName>
</protein>
<dbReference type="Pfam" id="PF07584">
    <property type="entry name" value="BatA"/>
    <property type="match status" value="1"/>
</dbReference>
<evidence type="ECO:0000313" key="4">
    <source>
        <dbReference type="Proteomes" id="UP000187181"/>
    </source>
</evidence>
<dbReference type="RefSeq" id="WP_076668176.1">
    <property type="nucleotide sequence ID" value="NZ_FTPP01000002.1"/>
</dbReference>
<reference evidence="4" key="1">
    <citation type="submission" date="2017-01" db="EMBL/GenBank/DDBJ databases">
        <authorList>
            <person name="Varghese N."/>
            <person name="Submissions S."/>
        </authorList>
    </citation>
    <scope>NUCLEOTIDE SEQUENCE [LARGE SCALE GENOMIC DNA]</scope>
    <source>
        <strain evidence="4">LP100</strain>
    </source>
</reference>
<dbReference type="InterPro" id="IPR011933">
    <property type="entry name" value="Double_TM_dom"/>
</dbReference>
<evidence type="ECO:0000256" key="1">
    <source>
        <dbReference type="SAM" id="Phobius"/>
    </source>
</evidence>
<name>A0A1R3XBX1_9BACT</name>
<evidence type="ECO:0000313" key="3">
    <source>
        <dbReference type="EMBL" id="SIT88578.1"/>
    </source>
</evidence>
<dbReference type="EMBL" id="FTPP01000002">
    <property type="protein sequence ID" value="SIT88578.1"/>
    <property type="molecule type" value="Genomic_DNA"/>
</dbReference>
<keyword evidence="1" id="KW-1133">Transmembrane helix</keyword>
<keyword evidence="4" id="KW-1185">Reference proteome</keyword>
<dbReference type="InterPro" id="IPR024163">
    <property type="entry name" value="Aerotolerance_reg_N"/>
</dbReference>
<organism evidence="3 4">
    <name type="scientific">Pontibacter indicus</name>
    <dbReference type="NCBI Taxonomy" id="1317125"/>
    <lineage>
        <taxon>Bacteria</taxon>
        <taxon>Pseudomonadati</taxon>
        <taxon>Bacteroidota</taxon>
        <taxon>Cytophagia</taxon>
        <taxon>Cytophagales</taxon>
        <taxon>Hymenobacteraceae</taxon>
        <taxon>Pontibacter</taxon>
    </lineage>
</organism>
<dbReference type="NCBIfam" id="TIGR02226">
    <property type="entry name" value="two_anch"/>
    <property type="match status" value="1"/>
</dbReference>
<dbReference type="AlphaFoldDB" id="A0A1R3XBX1"/>
<sequence length="512" mass="56501">MNLLSPYWLLAASAILVPIAIHLWNRRQGKTVKVGSLRWLEPSASKRWSSIKLSDVWLLVLRCFILILLALALAKPIWEGTQETQQARKAVFISPELLYSTALRDIKPTVDALLQRGYTLHHYTQNFETIPTEKWQALSSNPTDSVVSSGNYWGLLSALAQQYDQAQDSVWLFTSDQQRHFTGAPTPLQENIRWIPVAVAQTQNWLQAAYTLSPDSLLLISGQSSREGTKFNAVKVAAIAREANINGSPVKLSLEEDSLTAQWDNGAPKTIAIRKEPLRIGIAHDKAQQAEVRYLQAAVQAIGKYTGIPIETHVTAATQPDTSANWFFWLSGEEVPTNWLDQVQENGATLWVQAASEPRATTAQLAGAGIEKISFHQLTDSGIANGNFTGIAPGEAGTVWQTTAGEPVLLVQPLGLGKVYHFRSGFGPAWSQLGQSAQLPELLLPLLLPQQDASQYDARALDETQLMPASVLPVSEQKESVKQQYSLIPWLVLLAFLLFVAERLITSKRKTT</sequence>
<dbReference type="PANTHER" id="PTHR37464:SF1">
    <property type="entry name" value="BLL2463 PROTEIN"/>
    <property type="match status" value="1"/>
</dbReference>
<dbReference type="PANTHER" id="PTHR37464">
    <property type="entry name" value="BLL2463 PROTEIN"/>
    <property type="match status" value="1"/>
</dbReference>
<feature type="domain" description="Aerotolerance regulator N-terminal" evidence="2">
    <location>
        <begin position="1"/>
        <end position="76"/>
    </location>
</feature>
<evidence type="ECO:0000259" key="2">
    <source>
        <dbReference type="Pfam" id="PF07584"/>
    </source>
</evidence>
<keyword evidence="1" id="KW-0472">Membrane</keyword>
<accession>A0A1R3XBX1</accession>